<dbReference type="AlphaFoldDB" id="A0A8C8RK62"/>
<dbReference type="PANTHER" id="PTHR45749">
    <property type="match status" value="1"/>
</dbReference>
<evidence type="ECO:0008006" key="5">
    <source>
        <dbReference type="Google" id="ProtNLM"/>
    </source>
</evidence>
<protein>
    <recommendedName>
        <fullName evidence="5">Zinc finger MYM-type protein 1</fullName>
    </recommendedName>
</protein>
<keyword evidence="4" id="KW-1185">Reference proteome</keyword>
<evidence type="ECO:0000313" key="3">
    <source>
        <dbReference type="Ensembl" id="ENSPCEP00000006951.1"/>
    </source>
</evidence>
<dbReference type="InterPro" id="IPR025398">
    <property type="entry name" value="DUF4371"/>
</dbReference>
<dbReference type="Pfam" id="PF14291">
    <property type="entry name" value="DUF4371"/>
    <property type="match status" value="1"/>
</dbReference>
<feature type="domain" description="HAT C-terminal dimerisation" evidence="1">
    <location>
        <begin position="543"/>
        <end position="597"/>
    </location>
</feature>
<dbReference type="InterPro" id="IPR012337">
    <property type="entry name" value="RNaseH-like_sf"/>
</dbReference>
<organism evidence="3 4">
    <name type="scientific">Pelusios castaneus</name>
    <name type="common">West African mud turtle</name>
    <dbReference type="NCBI Taxonomy" id="367368"/>
    <lineage>
        <taxon>Eukaryota</taxon>
        <taxon>Metazoa</taxon>
        <taxon>Chordata</taxon>
        <taxon>Craniata</taxon>
        <taxon>Vertebrata</taxon>
        <taxon>Euteleostomi</taxon>
        <taxon>Archelosauria</taxon>
        <taxon>Testudinata</taxon>
        <taxon>Testudines</taxon>
        <taxon>Pleurodira</taxon>
        <taxon>Pelomedusidae</taxon>
        <taxon>Pelusios</taxon>
    </lineage>
</organism>
<evidence type="ECO:0000313" key="4">
    <source>
        <dbReference type="Proteomes" id="UP000694393"/>
    </source>
</evidence>
<evidence type="ECO:0000259" key="1">
    <source>
        <dbReference type="Pfam" id="PF05699"/>
    </source>
</evidence>
<sequence length="628" mass="71435">LSKKLILKKMKGQDQIAFQNRALDSFRDHEKSALHKASLLAWAIFRNSKVLVDVEQQLNVVHGNEIRDRREYLRRIIGVTTFLGKQGLPFRGHDETESQNQGNFVKCFSLLTEFDPFLQSYKAPSKTSYLSPASQNEVIRCCSEQVTFRIVSEMKRSGMYAIMADEARDKYKEQLAVCVRYVVPVTGLVTEHFLGFSELKCFDEESITESLQSCLRVHGLDDLLCVSQTYAGASVMSRSSRGVQAKFQKYHPEAIYIHCYAHELNMVLYYSCKAIKEASDFFSTLESVYAVFSASLINHKRFNDVQAQLGLKQRELVQLSDTHWSCQVNSVNALISNFPAVIHCLADIESSAASGLLGRLCKLPTVYCLFMFQSLLSTTEAFHKLLQKENLDLAKAIDVKKAVCSTLQDMRTNEKAKELYEKARVLFVNNGIDIKETALQRKKQKRVDDFIVAAAGGASEDISTPDYLKTKLFYPCLDRMLSELDQRFSSIKAELDLNTLANHYKIELNPDEIPIAKNYVTLKHENDKKLNMTDVYQLLDPFCFPTLKKVVQVALTLPANSCSCERSFGVLRRLHTWLRSTMGQDRLQHLAVLSIEKTALKSVPVDAIIDRFANMRKRRYELTLPGKI</sequence>
<accession>A0A8C8RK62</accession>
<dbReference type="SUPFAM" id="SSF53098">
    <property type="entry name" value="Ribonuclease H-like"/>
    <property type="match status" value="1"/>
</dbReference>
<dbReference type="Ensembl" id="ENSPCET00000007194.1">
    <property type="protein sequence ID" value="ENSPCEP00000006951.1"/>
    <property type="gene ID" value="ENSPCEG00000005586.1"/>
</dbReference>
<proteinExistence type="predicted"/>
<reference evidence="3" key="1">
    <citation type="submission" date="2025-08" db="UniProtKB">
        <authorList>
            <consortium name="Ensembl"/>
        </authorList>
    </citation>
    <scope>IDENTIFICATION</scope>
</reference>
<dbReference type="InterPro" id="IPR008906">
    <property type="entry name" value="HATC_C_dom"/>
</dbReference>
<dbReference type="Proteomes" id="UP000694393">
    <property type="component" value="Unplaced"/>
</dbReference>
<dbReference type="Pfam" id="PF05699">
    <property type="entry name" value="Dimer_Tnp_hAT"/>
    <property type="match status" value="1"/>
</dbReference>
<feature type="domain" description="DUF4371" evidence="2">
    <location>
        <begin position="67"/>
        <end position="237"/>
    </location>
</feature>
<evidence type="ECO:0000259" key="2">
    <source>
        <dbReference type="Pfam" id="PF14291"/>
    </source>
</evidence>
<dbReference type="GO" id="GO:0046983">
    <property type="term" value="F:protein dimerization activity"/>
    <property type="evidence" value="ECO:0007669"/>
    <property type="project" value="InterPro"/>
</dbReference>
<reference evidence="3" key="2">
    <citation type="submission" date="2025-09" db="UniProtKB">
        <authorList>
            <consortium name="Ensembl"/>
        </authorList>
    </citation>
    <scope>IDENTIFICATION</scope>
</reference>
<name>A0A8C8RK62_9SAUR</name>
<dbReference type="PANTHER" id="PTHR45749:SF37">
    <property type="entry name" value="OS05G0311600 PROTEIN"/>
    <property type="match status" value="1"/>
</dbReference>